<name>A0ABZ2K6P8_9BACT</name>
<protein>
    <recommendedName>
        <fullName evidence="4">Lipoprotein</fullName>
    </recommendedName>
</protein>
<evidence type="ECO:0000313" key="3">
    <source>
        <dbReference type="Proteomes" id="UP001379533"/>
    </source>
</evidence>
<feature type="chain" id="PRO_5046528192" description="Lipoprotein" evidence="1">
    <location>
        <begin position="26"/>
        <end position="192"/>
    </location>
</feature>
<dbReference type="RefSeq" id="WP_394844972.1">
    <property type="nucleotide sequence ID" value="NZ_CP089982.1"/>
</dbReference>
<feature type="signal peptide" evidence="1">
    <location>
        <begin position="1"/>
        <end position="25"/>
    </location>
</feature>
<organism evidence="2 3">
    <name type="scientific">Pendulispora brunnea</name>
    <dbReference type="NCBI Taxonomy" id="2905690"/>
    <lineage>
        <taxon>Bacteria</taxon>
        <taxon>Pseudomonadati</taxon>
        <taxon>Myxococcota</taxon>
        <taxon>Myxococcia</taxon>
        <taxon>Myxococcales</taxon>
        <taxon>Sorangiineae</taxon>
        <taxon>Pendulisporaceae</taxon>
        <taxon>Pendulispora</taxon>
    </lineage>
</organism>
<gene>
    <name evidence="2" type="ORF">LZC95_48960</name>
</gene>
<reference evidence="2 3" key="1">
    <citation type="submission" date="2021-12" db="EMBL/GenBank/DDBJ databases">
        <title>Discovery of the Pendulisporaceae a myxobacterial family with distinct sporulation behavior and unique specialized metabolism.</title>
        <authorList>
            <person name="Garcia R."/>
            <person name="Popoff A."/>
            <person name="Bader C.D."/>
            <person name="Loehr J."/>
            <person name="Walesch S."/>
            <person name="Walt C."/>
            <person name="Boldt J."/>
            <person name="Bunk B."/>
            <person name="Haeckl F.J.F.P.J."/>
            <person name="Gunesch A.P."/>
            <person name="Birkelbach J."/>
            <person name="Nuebel U."/>
            <person name="Pietschmann T."/>
            <person name="Bach T."/>
            <person name="Mueller R."/>
        </authorList>
    </citation>
    <scope>NUCLEOTIDE SEQUENCE [LARGE SCALE GENOMIC DNA]</scope>
    <source>
        <strain evidence="2 3">MSr12523</strain>
    </source>
</reference>
<keyword evidence="3" id="KW-1185">Reference proteome</keyword>
<keyword evidence="1" id="KW-0732">Signal</keyword>
<sequence>MQVSLLFLSATAASFLGCMTASTPAAPAVSSTTLHHEPFRSLEGRFSVEFPPGMTPEIGAEKLDPGCTIHRAEAKKGAVYFTVDYIDLKRATPIDDERDLDGTRDGIMRLFNGVIEEETRISIEGFPGRQLRARGDSPFGPIAYLSRNYIVGTRLYAVIVTYPLRTQEPQDRVDSFLRSFRLLPEGHAGLLP</sequence>
<evidence type="ECO:0000313" key="2">
    <source>
        <dbReference type="EMBL" id="WXA94365.1"/>
    </source>
</evidence>
<proteinExistence type="predicted"/>
<dbReference type="Proteomes" id="UP001379533">
    <property type="component" value="Chromosome"/>
</dbReference>
<accession>A0ABZ2K6P8</accession>
<evidence type="ECO:0000256" key="1">
    <source>
        <dbReference type="SAM" id="SignalP"/>
    </source>
</evidence>
<dbReference type="EMBL" id="CP089982">
    <property type="protein sequence ID" value="WXA94365.1"/>
    <property type="molecule type" value="Genomic_DNA"/>
</dbReference>
<evidence type="ECO:0008006" key="4">
    <source>
        <dbReference type="Google" id="ProtNLM"/>
    </source>
</evidence>